<keyword evidence="2" id="KW-1185">Reference proteome</keyword>
<evidence type="ECO:0000313" key="1">
    <source>
        <dbReference type="EMBL" id="KAI9907279.1"/>
    </source>
</evidence>
<dbReference type="EMBL" id="CM047587">
    <property type="protein sequence ID" value="KAI9907279.1"/>
    <property type="molecule type" value="Genomic_DNA"/>
</dbReference>
<reference evidence="1 2" key="1">
    <citation type="journal article" date="2022" name="bioRxiv">
        <title>The genome of the oomycete Peronosclerospora sorghi, a cosmopolitan pathogen of maize and sorghum, is inflated with dispersed pseudogenes.</title>
        <authorList>
            <person name="Fletcher K."/>
            <person name="Martin F."/>
            <person name="Isakeit T."/>
            <person name="Cavanaugh K."/>
            <person name="Magill C."/>
            <person name="Michelmore R."/>
        </authorList>
    </citation>
    <scope>NUCLEOTIDE SEQUENCE [LARGE SCALE GENOMIC DNA]</scope>
    <source>
        <strain evidence="1">P6</strain>
    </source>
</reference>
<comment type="caution">
    <text evidence="1">The sequence shown here is derived from an EMBL/GenBank/DDBJ whole genome shotgun (WGS) entry which is preliminary data.</text>
</comment>
<organism evidence="1 2">
    <name type="scientific">Peronosclerospora sorghi</name>
    <dbReference type="NCBI Taxonomy" id="230839"/>
    <lineage>
        <taxon>Eukaryota</taxon>
        <taxon>Sar</taxon>
        <taxon>Stramenopiles</taxon>
        <taxon>Oomycota</taxon>
        <taxon>Peronosporomycetes</taxon>
        <taxon>Peronosporales</taxon>
        <taxon>Peronosporaceae</taxon>
        <taxon>Peronosclerospora</taxon>
    </lineage>
</organism>
<proteinExistence type="predicted"/>
<gene>
    <name evidence="1" type="ORF">PsorP6_003589</name>
</gene>
<name>A0ACC0VMY3_9STRA</name>
<evidence type="ECO:0000313" key="2">
    <source>
        <dbReference type="Proteomes" id="UP001163321"/>
    </source>
</evidence>
<sequence length="78" mass="8908">MLLQMSEDGQFLAIQRSDVEVQVVHIGLEHYRVSSKRRNCVLCRQFGLYVHALWYADSHGVLLFSSGSGEKEIVPFLL</sequence>
<protein>
    <submittedName>
        <fullName evidence="1">Uncharacterized protein</fullName>
    </submittedName>
</protein>
<accession>A0ACC0VMY3</accession>
<dbReference type="Proteomes" id="UP001163321">
    <property type="component" value="Chromosome 8"/>
</dbReference>